<evidence type="ECO:0000256" key="1">
    <source>
        <dbReference type="SAM" id="Phobius"/>
    </source>
</evidence>
<feature type="transmembrane region" description="Helical" evidence="1">
    <location>
        <begin position="191"/>
        <end position="212"/>
    </location>
</feature>
<reference evidence="2 3" key="1">
    <citation type="submission" date="2017-05" db="EMBL/GenBank/DDBJ databases">
        <title>Complete genome sequence of Streptomyces sp. SCSIO 03032 revealed the diverse biosynthetic pathways for its bioactive secondary metabolites.</title>
        <authorList>
            <person name="Ma L."/>
            <person name="Zhu Y."/>
            <person name="Zhang W."/>
            <person name="Zhang G."/>
            <person name="Tian X."/>
            <person name="Zhang S."/>
            <person name="Zhang C."/>
        </authorList>
    </citation>
    <scope>NUCLEOTIDE SEQUENCE [LARGE SCALE GENOMIC DNA]</scope>
    <source>
        <strain evidence="2 3">SCSIO 03032</strain>
    </source>
</reference>
<dbReference type="AlphaFoldDB" id="A0A1W7D295"/>
<keyword evidence="1" id="KW-0472">Membrane</keyword>
<evidence type="ECO:0008006" key="4">
    <source>
        <dbReference type="Google" id="ProtNLM"/>
    </source>
</evidence>
<dbReference type="Proteomes" id="UP000194218">
    <property type="component" value="Chromosome"/>
</dbReference>
<proteinExistence type="predicted"/>
<feature type="transmembrane region" description="Helical" evidence="1">
    <location>
        <begin position="59"/>
        <end position="81"/>
    </location>
</feature>
<dbReference type="InterPro" id="IPR009339">
    <property type="entry name" value="DUF998"/>
</dbReference>
<organism evidence="2 3">
    <name type="scientific">Streptomyces marincola</name>
    <dbReference type="NCBI Taxonomy" id="2878388"/>
    <lineage>
        <taxon>Bacteria</taxon>
        <taxon>Bacillati</taxon>
        <taxon>Actinomycetota</taxon>
        <taxon>Actinomycetes</taxon>
        <taxon>Kitasatosporales</taxon>
        <taxon>Streptomycetaceae</taxon>
        <taxon>Streptomyces</taxon>
    </lineage>
</organism>
<feature type="transmembrane region" description="Helical" evidence="1">
    <location>
        <begin position="160"/>
        <end position="179"/>
    </location>
</feature>
<keyword evidence="3" id="KW-1185">Reference proteome</keyword>
<dbReference type="KEGG" id="smao:CAG99_22050"/>
<accession>A0A1W7D295</accession>
<dbReference type="EMBL" id="CP021121">
    <property type="protein sequence ID" value="ARQ71144.1"/>
    <property type="molecule type" value="Genomic_DNA"/>
</dbReference>
<gene>
    <name evidence="2" type="ORF">CAG99_22050</name>
</gene>
<feature type="transmembrane region" description="Helical" evidence="1">
    <location>
        <begin position="87"/>
        <end position="106"/>
    </location>
</feature>
<dbReference type="Pfam" id="PF06197">
    <property type="entry name" value="DUF998"/>
    <property type="match status" value="1"/>
</dbReference>
<protein>
    <recommendedName>
        <fullName evidence="4">DUF998 domain-containing protein</fullName>
    </recommendedName>
</protein>
<sequence>MPLPRRTASRTARAVTAVLWLGAAGAWLFVVTFLVDGVTRPGYRPVRHAVSALALGPRGWLQTTNFILCGAAVTAGAVGFAATGGSVLLAVLIGVFGVALVASGVFPMDAMRGYPPGAPEGTPEETSWRHRRHDEAGAVVFFSLPVTAVVAAFVLDGVVWPTYSALTGAVMLVATLAFGQAWENDHPRTGLVQRAAIVVGWLWLGLLFAHAAR</sequence>
<keyword evidence="1" id="KW-1133">Transmembrane helix</keyword>
<feature type="transmembrane region" description="Helical" evidence="1">
    <location>
        <begin position="136"/>
        <end position="154"/>
    </location>
</feature>
<feature type="transmembrane region" description="Helical" evidence="1">
    <location>
        <begin position="12"/>
        <end position="38"/>
    </location>
</feature>
<evidence type="ECO:0000313" key="3">
    <source>
        <dbReference type="Proteomes" id="UP000194218"/>
    </source>
</evidence>
<evidence type="ECO:0000313" key="2">
    <source>
        <dbReference type="EMBL" id="ARQ71144.1"/>
    </source>
</evidence>
<keyword evidence="1" id="KW-0812">Transmembrane</keyword>
<name>A0A1W7D295_9ACTN</name>